<evidence type="ECO:0000313" key="2">
    <source>
        <dbReference type="Proteomes" id="UP001515660"/>
    </source>
</evidence>
<comment type="caution">
    <text evidence="1">The sequence shown here is derived from an EMBL/GenBank/DDBJ whole genome shotgun (WGS) entry which is preliminary data.</text>
</comment>
<proteinExistence type="predicted"/>
<reference evidence="1 2" key="1">
    <citation type="journal article" date="2022" name="Microorganisms">
        <title>Genome Sequence and Characterization of a Xanthorhodopsin-Containing, Aerobic Anoxygenic Phototrophic Rhodobacter Species, Isolated from Mesophilic Conditions at Yellowstone National Park.</title>
        <authorList>
            <person name="Kyndt J.A."/>
            <person name="Robertson S."/>
            <person name="Shoffstall I.B."/>
            <person name="Ramaley R.F."/>
            <person name="Meyer T.E."/>
        </authorList>
    </citation>
    <scope>NUCLEOTIDE SEQUENCE [LARGE SCALE GENOMIC DNA]</scope>
    <source>
        <strain evidence="1 2">M37P</strain>
    </source>
</reference>
<gene>
    <name evidence="1" type="ORF">G8O29_07410</name>
</gene>
<sequence length="244" mass="26383">MAERLPRLCIFGDSHYACLRQAEAQGLVDVSGVDLEYWGHVGTRFRYLAFRDGAIHPLDDFTARRFAKFNARGRTFLPAADFDVIHVTGARVYVWGLFVRLLGALAEGPFVSSGLARRMLSDGLRGQSGYRLAAGLAATGTARVLLSPVAFYTAIPPARAGAISPAMAGLIPDRLPRFWEILEEVAAADGIRLLRQPAETVTAGLFTDPAYAVADHLAKADYEHRNAAYGALLLARAVALARQG</sequence>
<dbReference type="Proteomes" id="UP001515660">
    <property type="component" value="Unassembled WGS sequence"/>
</dbReference>
<protein>
    <submittedName>
        <fullName evidence="1">Uncharacterized protein</fullName>
    </submittedName>
</protein>
<organism evidence="1 2">
    <name type="scientific">Rhodobacter calidifons</name>
    <dbReference type="NCBI Taxonomy" id="2715277"/>
    <lineage>
        <taxon>Bacteria</taxon>
        <taxon>Pseudomonadati</taxon>
        <taxon>Pseudomonadota</taxon>
        <taxon>Alphaproteobacteria</taxon>
        <taxon>Rhodobacterales</taxon>
        <taxon>Rhodobacter group</taxon>
        <taxon>Rhodobacter</taxon>
    </lineage>
</organism>
<keyword evidence="2" id="KW-1185">Reference proteome</keyword>
<name>A0ABX0G5W0_9RHOB</name>
<dbReference type="RefSeq" id="WP_166402606.1">
    <property type="nucleotide sequence ID" value="NZ_JAANHS010000004.1"/>
</dbReference>
<accession>A0ABX0G5W0</accession>
<dbReference type="EMBL" id="JAANHS010000004">
    <property type="protein sequence ID" value="NHB76569.1"/>
    <property type="molecule type" value="Genomic_DNA"/>
</dbReference>
<evidence type="ECO:0000313" key="1">
    <source>
        <dbReference type="EMBL" id="NHB76569.1"/>
    </source>
</evidence>